<keyword evidence="2" id="KW-1185">Reference proteome</keyword>
<dbReference type="EnsemblPlants" id="AVESA.00010b.r2.1AG0062730.1">
    <property type="protein sequence ID" value="AVESA.00010b.r2.1AG0062730.1.CDS.1"/>
    <property type="gene ID" value="AVESA.00010b.r2.1AG0062730"/>
</dbReference>
<protein>
    <submittedName>
        <fullName evidence="1">Uncharacterized protein</fullName>
    </submittedName>
</protein>
<name>A0ACD5TJ96_AVESA</name>
<accession>A0ACD5TJ96</accession>
<reference evidence="1" key="2">
    <citation type="submission" date="2025-09" db="UniProtKB">
        <authorList>
            <consortium name="EnsemblPlants"/>
        </authorList>
    </citation>
    <scope>IDENTIFICATION</scope>
</reference>
<proteinExistence type="predicted"/>
<reference evidence="1" key="1">
    <citation type="submission" date="2021-05" db="EMBL/GenBank/DDBJ databases">
        <authorList>
            <person name="Scholz U."/>
            <person name="Mascher M."/>
            <person name="Fiebig A."/>
        </authorList>
    </citation>
    <scope>NUCLEOTIDE SEQUENCE [LARGE SCALE GENOMIC DNA]</scope>
</reference>
<dbReference type="Proteomes" id="UP001732700">
    <property type="component" value="Chromosome 1A"/>
</dbReference>
<evidence type="ECO:0000313" key="1">
    <source>
        <dbReference type="EnsemblPlants" id="AVESA.00010b.r2.1AG0062730.1.CDS.1"/>
    </source>
</evidence>
<sequence length="104" mass="10713">MARAVAMCAVLVLVVMVAVAVAPLASAATASTAEQQCVPGKLFACSSALLKGAKPTESCCSNLKSQQDCFCMYAKNPLLSPYVNSPNARKTLTSCGITIPTCPL</sequence>
<evidence type="ECO:0000313" key="2">
    <source>
        <dbReference type="Proteomes" id="UP001732700"/>
    </source>
</evidence>
<organism evidence="1 2">
    <name type="scientific">Avena sativa</name>
    <name type="common">Oat</name>
    <dbReference type="NCBI Taxonomy" id="4498"/>
    <lineage>
        <taxon>Eukaryota</taxon>
        <taxon>Viridiplantae</taxon>
        <taxon>Streptophyta</taxon>
        <taxon>Embryophyta</taxon>
        <taxon>Tracheophyta</taxon>
        <taxon>Spermatophyta</taxon>
        <taxon>Magnoliopsida</taxon>
        <taxon>Liliopsida</taxon>
        <taxon>Poales</taxon>
        <taxon>Poaceae</taxon>
        <taxon>BOP clade</taxon>
        <taxon>Pooideae</taxon>
        <taxon>Poodae</taxon>
        <taxon>Poeae</taxon>
        <taxon>Poeae Chloroplast Group 1 (Aveneae type)</taxon>
        <taxon>Aveninae</taxon>
        <taxon>Avena</taxon>
    </lineage>
</organism>